<accession>A0A0V1MR97</accession>
<comment type="caution">
    <text evidence="1">The sequence shown here is derived from an EMBL/GenBank/DDBJ whole genome shotgun (WGS) entry which is preliminary data.</text>
</comment>
<gene>
    <name evidence="1" type="ORF">T10_1679</name>
</gene>
<name>A0A0V1MR97_9BILA</name>
<keyword evidence="2" id="KW-1185">Reference proteome</keyword>
<proteinExistence type="predicted"/>
<reference evidence="1 2" key="1">
    <citation type="submission" date="2015-01" db="EMBL/GenBank/DDBJ databases">
        <title>Evolution of Trichinella species and genotypes.</title>
        <authorList>
            <person name="Korhonen P.K."/>
            <person name="Edoardo P."/>
            <person name="Giuseppe L.R."/>
            <person name="Gasser R.B."/>
        </authorList>
    </citation>
    <scope>NUCLEOTIDE SEQUENCE [LARGE SCALE GENOMIC DNA]</scope>
    <source>
        <strain evidence="1">ISS1980</strain>
    </source>
</reference>
<sequence>MLLKINFDRLQNTVLFLKHPICISSCFDKMKCKLLYADFFEDILSTILNVMCEFFNWICITNAVCVINAELREIVQCVIHAINSMVQNVKHHGQNGIDVKKLKVKRKSMELLAAI</sequence>
<evidence type="ECO:0000313" key="1">
    <source>
        <dbReference type="EMBL" id="KRZ74312.1"/>
    </source>
</evidence>
<dbReference type="Proteomes" id="UP000054843">
    <property type="component" value="Unassembled WGS sequence"/>
</dbReference>
<dbReference type="AlphaFoldDB" id="A0A0V1MR97"/>
<organism evidence="1 2">
    <name type="scientific">Trichinella papuae</name>
    <dbReference type="NCBI Taxonomy" id="268474"/>
    <lineage>
        <taxon>Eukaryota</taxon>
        <taxon>Metazoa</taxon>
        <taxon>Ecdysozoa</taxon>
        <taxon>Nematoda</taxon>
        <taxon>Enoplea</taxon>
        <taxon>Dorylaimia</taxon>
        <taxon>Trichinellida</taxon>
        <taxon>Trichinellidae</taxon>
        <taxon>Trichinella</taxon>
    </lineage>
</organism>
<evidence type="ECO:0000313" key="2">
    <source>
        <dbReference type="Proteomes" id="UP000054843"/>
    </source>
</evidence>
<protein>
    <submittedName>
        <fullName evidence="1">Uncharacterized protein</fullName>
    </submittedName>
</protein>
<dbReference type="EMBL" id="JYDO01000052">
    <property type="protein sequence ID" value="KRZ74312.1"/>
    <property type="molecule type" value="Genomic_DNA"/>
</dbReference>